<reference evidence="1" key="1">
    <citation type="submission" date="2021-06" db="EMBL/GenBank/DDBJ databases">
        <authorList>
            <person name="Kallberg Y."/>
            <person name="Tangrot J."/>
            <person name="Rosling A."/>
        </authorList>
    </citation>
    <scope>NUCLEOTIDE SEQUENCE</scope>
    <source>
        <strain evidence="1">MA461A</strain>
    </source>
</reference>
<accession>A0ACA9R6R6</accession>
<dbReference type="Proteomes" id="UP000789920">
    <property type="component" value="Unassembled WGS sequence"/>
</dbReference>
<evidence type="ECO:0000313" key="1">
    <source>
        <dbReference type="EMBL" id="CAG8778773.1"/>
    </source>
</evidence>
<proteinExistence type="predicted"/>
<gene>
    <name evidence="1" type="ORF">RPERSI_LOCUS17273</name>
</gene>
<feature type="non-terminal residue" evidence="1">
    <location>
        <position position="518"/>
    </location>
</feature>
<feature type="non-terminal residue" evidence="1">
    <location>
        <position position="1"/>
    </location>
</feature>
<sequence length="518" mass="59738">MCSSFGHNIMVYADPDSWSTWYMIARDDKEKMSALVQALGQDVDLENYYVPLDILEKADFTVYHTKQQVGDFVMVPSECCHEVINVGSCTIKVSWNRITPYSAYLGVTGAVPSYQRVLRPETYQLKRLVFESLSKWTEAISKNLRSSADNSSPSFDFVTRIENAPGRDLRTEYKFLMTAYKYILEQEWVSNDYWNDGVHFPLTPDNKSHMSCDFCHCDLWNRHVHCYDCITEAGVNYDICLNCYANGRACSHLMQIRKGRKMKRLRDVYTHAKDTFERKFGKDDELVDLNDLTNDSEATLAYIRWKTADSGEDMGSYDLKSKLPKKVYMQPYWPQARRSDEESAKKKLEKPRKKRSRKSKATQVNSDSQTAMTDVNVKPLHDSDLSNYESDSLPTKVHTEKKKFRQESLKSANSSKNSVEKIASTRKRKSHKVTDKSLEDYETESSPAKKKPHRRVNQSSKADSSSTKSVSKKKDLQEYEQSLKGDESVVVSTNGNKRSRNSKKHKPVLNKRNRMTDE</sequence>
<protein>
    <submittedName>
        <fullName evidence="1">16696_t:CDS:1</fullName>
    </submittedName>
</protein>
<organism evidence="1 2">
    <name type="scientific">Racocetra persica</name>
    <dbReference type="NCBI Taxonomy" id="160502"/>
    <lineage>
        <taxon>Eukaryota</taxon>
        <taxon>Fungi</taxon>
        <taxon>Fungi incertae sedis</taxon>
        <taxon>Mucoromycota</taxon>
        <taxon>Glomeromycotina</taxon>
        <taxon>Glomeromycetes</taxon>
        <taxon>Diversisporales</taxon>
        <taxon>Gigasporaceae</taxon>
        <taxon>Racocetra</taxon>
    </lineage>
</organism>
<keyword evidence="2" id="KW-1185">Reference proteome</keyword>
<evidence type="ECO:0000313" key="2">
    <source>
        <dbReference type="Proteomes" id="UP000789920"/>
    </source>
</evidence>
<comment type="caution">
    <text evidence="1">The sequence shown here is derived from an EMBL/GenBank/DDBJ whole genome shotgun (WGS) entry which is preliminary data.</text>
</comment>
<name>A0ACA9R6R6_9GLOM</name>
<dbReference type="EMBL" id="CAJVQC010044045">
    <property type="protein sequence ID" value="CAG8778773.1"/>
    <property type="molecule type" value="Genomic_DNA"/>
</dbReference>